<accession>A0A249W8B4</accession>
<dbReference type="EMBL" id="CP023248">
    <property type="protein sequence ID" value="ASZ52321.1"/>
    <property type="molecule type" value="Genomic_DNA"/>
</dbReference>
<reference evidence="1" key="2">
    <citation type="submission" date="2017-09" db="EMBL/GenBank/DDBJ databases">
        <authorList>
            <person name="Ehlers B."/>
            <person name="Leendertz F.H."/>
        </authorList>
    </citation>
    <scope>NUCLEOTIDE SEQUENCE</scope>
    <source>
        <strain evidence="1">MAVP-26</strain>
    </source>
</reference>
<evidence type="ECO:0000313" key="3">
    <source>
        <dbReference type="Proteomes" id="UP000191946"/>
    </source>
</evidence>
<name>A0A249W8B4_VIBPH</name>
<dbReference type="EMBL" id="LHQV01000006">
    <property type="protein sequence ID" value="OQK02686.1"/>
    <property type="molecule type" value="Genomic_DNA"/>
</dbReference>
<evidence type="ECO:0000313" key="2">
    <source>
        <dbReference type="EMBL" id="OQK02686.1"/>
    </source>
</evidence>
<keyword evidence="3" id="KW-1185">Reference proteome</keyword>
<protein>
    <submittedName>
        <fullName evidence="1">Uncharacterized protein</fullName>
    </submittedName>
</protein>
<reference evidence="2 3" key="1">
    <citation type="submission" date="2015-08" db="EMBL/GenBank/DDBJ databases">
        <title>Draft Genome Sequences of Vibrio parahaemolyticus Strains.</title>
        <authorList>
            <person name="Gonzalez-Escalona N."/>
            <person name="DePaola A."/>
        </authorList>
    </citation>
    <scope>NUCLEOTIDE SEQUENCE [LARGE SCALE GENOMIC DNA]</scope>
    <source>
        <strain evidence="2 3">CFSAN001621</strain>
    </source>
</reference>
<organism evidence="1">
    <name type="scientific">Vibrio parahaemolyticus</name>
    <dbReference type="NCBI Taxonomy" id="670"/>
    <lineage>
        <taxon>Bacteria</taxon>
        <taxon>Pseudomonadati</taxon>
        <taxon>Pseudomonadota</taxon>
        <taxon>Gammaproteobacteria</taxon>
        <taxon>Vibrionales</taxon>
        <taxon>Vibrionaceae</taxon>
        <taxon>Vibrio</taxon>
    </lineage>
</organism>
<dbReference type="AlphaFoldDB" id="A0A249W8B4"/>
<sequence>MNLHQLLALLLAGGNQNQFSNEQQNPLIALLSGNQQQEPTQQLIALLSGATGQQQNAINPKLLQLLSGGQQPNDANAQLLQLLAGGKPKQPKDDASELLLQLLTGGQQQQPNATPDVNKLLELLGGKPTAGNEDDDILAKLQQRLEKQNEEENTEADLTDAIKFNLEFDKFMEDNSEMFPDWFDIKEVKEDVEKWAKTPAERAQGLAAATVRAFFKNEKMLDLLEERDRNTVKEKIIKDGIKSHEIDRKLAWPLIERSMFNKGKLEEGGREVSVTKDSEAMKDYGSIFEMGQQANNAESA</sequence>
<dbReference type="RefSeq" id="WP_005495373.1">
    <property type="nucleotide sequence ID" value="NZ_CP023248.2"/>
</dbReference>
<proteinExistence type="predicted"/>
<evidence type="ECO:0000313" key="1">
    <source>
        <dbReference type="EMBL" id="ASZ52321.1"/>
    </source>
</evidence>
<gene>
    <name evidence="2" type="ORF">AKG60_05470</name>
    <name evidence="1" type="ORF">YA91_18075</name>
</gene>
<dbReference type="Proteomes" id="UP000191946">
    <property type="component" value="Unassembled WGS sequence"/>
</dbReference>